<sequence>MIQMVQPTGRPLKVGLVLPLEHDHGRTKARWRDIKALAQHAEAAGFDSLWLPDHLVYDFAQMGGIPDVPPWGVWEAWSILSSVAAVTERVEIGPLVSCTSFRNPALLAKMADTVDEISNGRLVLGLGAGYHEIEFRQFGYPLDHLVGRFDEALQIIHALLRTGKVDFEGAYYSTRECELLPRGPRRTGPPILMGAKAPRTRRLAAQYADYWNGLRVDAPEKVVPMREAMDDACIKAGRDPKSLLRTMLLLFDLPGAYGGEAPEGHRAFRTALGASPAGTAEALAEKLRAFAREGISHVQIWLEPNTRATVDAMVPVLELLDRA</sequence>
<evidence type="ECO:0000259" key="5">
    <source>
        <dbReference type="Pfam" id="PF00296"/>
    </source>
</evidence>
<evidence type="ECO:0000313" key="6">
    <source>
        <dbReference type="EMBL" id="MBL6459422.1"/>
    </source>
</evidence>
<keyword evidence="4" id="KW-0503">Monooxygenase</keyword>
<evidence type="ECO:0000256" key="3">
    <source>
        <dbReference type="ARBA" id="ARBA00023002"/>
    </source>
</evidence>
<proteinExistence type="predicted"/>
<accession>A0ABS1VCK8</accession>
<dbReference type="PANTHER" id="PTHR42847:SF4">
    <property type="entry name" value="ALKANESULFONATE MONOOXYGENASE-RELATED"/>
    <property type="match status" value="1"/>
</dbReference>
<keyword evidence="1" id="KW-0285">Flavoprotein</keyword>
<evidence type="ECO:0000256" key="1">
    <source>
        <dbReference type="ARBA" id="ARBA00022630"/>
    </source>
</evidence>
<dbReference type="SUPFAM" id="SSF51679">
    <property type="entry name" value="Bacterial luciferase-like"/>
    <property type="match status" value="1"/>
</dbReference>
<dbReference type="InterPro" id="IPR050172">
    <property type="entry name" value="SsuD_RutA_monooxygenase"/>
</dbReference>
<dbReference type="InterPro" id="IPR011251">
    <property type="entry name" value="Luciferase-like_dom"/>
</dbReference>
<reference evidence="6 7" key="1">
    <citation type="submission" date="2021-01" db="EMBL/GenBank/DDBJ databases">
        <title>Belnapia mucosa sp. nov. and Belnapia arida sp. nov., isolated from the Tabernas Desert (Almeria, Spain).</title>
        <authorList>
            <person name="Molina-Menor E."/>
            <person name="Vidal-Verdu A."/>
            <person name="Calonge A."/>
            <person name="Satari L."/>
            <person name="Pereto Magraner J."/>
            <person name="Porcar Miralles M."/>
        </authorList>
    </citation>
    <scope>NUCLEOTIDE SEQUENCE [LARGE SCALE GENOMIC DNA]</scope>
    <source>
        <strain evidence="6 7">T6</strain>
    </source>
</reference>
<comment type="caution">
    <text evidence="6">The sequence shown here is derived from an EMBL/GenBank/DDBJ whole genome shotgun (WGS) entry which is preliminary data.</text>
</comment>
<keyword evidence="3" id="KW-0560">Oxidoreductase</keyword>
<dbReference type="Pfam" id="PF00296">
    <property type="entry name" value="Bac_luciferase"/>
    <property type="match status" value="1"/>
</dbReference>
<evidence type="ECO:0000256" key="2">
    <source>
        <dbReference type="ARBA" id="ARBA00022643"/>
    </source>
</evidence>
<organism evidence="6 7">
    <name type="scientific">Belnapia mucosa</name>
    <dbReference type="NCBI Taxonomy" id="2804532"/>
    <lineage>
        <taxon>Bacteria</taxon>
        <taxon>Pseudomonadati</taxon>
        <taxon>Pseudomonadota</taxon>
        <taxon>Alphaproteobacteria</taxon>
        <taxon>Acetobacterales</taxon>
        <taxon>Roseomonadaceae</taxon>
        <taxon>Belnapia</taxon>
    </lineage>
</organism>
<dbReference type="InterPro" id="IPR036661">
    <property type="entry name" value="Luciferase-like_sf"/>
</dbReference>
<feature type="domain" description="Luciferase-like" evidence="5">
    <location>
        <begin position="13"/>
        <end position="243"/>
    </location>
</feature>
<gene>
    <name evidence="6" type="ORF">JMJ55_29340</name>
</gene>
<evidence type="ECO:0000313" key="7">
    <source>
        <dbReference type="Proteomes" id="UP000606490"/>
    </source>
</evidence>
<name>A0ABS1VCK8_9PROT</name>
<keyword evidence="2" id="KW-0288">FMN</keyword>
<keyword evidence="7" id="KW-1185">Reference proteome</keyword>
<evidence type="ECO:0000256" key="4">
    <source>
        <dbReference type="ARBA" id="ARBA00023033"/>
    </source>
</evidence>
<dbReference type="PANTHER" id="PTHR42847">
    <property type="entry name" value="ALKANESULFONATE MONOOXYGENASE"/>
    <property type="match status" value="1"/>
</dbReference>
<dbReference type="Gene3D" id="3.20.20.30">
    <property type="entry name" value="Luciferase-like domain"/>
    <property type="match status" value="1"/>
</dbReference>
<protein>
    <submittedName>
        <fullName evidence="6">LLM class flavin-dependent oxidoreductase</fullName>
    </submittedName>
</protein>
<dbReference type="Proteomes" id="UP000606490">
    <property type="component" value="Unassembled WGS sequence"/>
</dbReference>
<dbReference type="EMBL" id="JAEUXJ010000039">
    <property type="protein sequence ID" value="MBL6459422.1"/>
    <property type="molecule type" value="Genomic_DNA"/>
</dbReference>